<dbReference type="Proteomes" id="UP000799439">
    <property type="component" value="Unassembled WGS sequence"/>
</dbReference>
<proteinExistence type="predicted"/>
<evidence type="ECO:0000313" key="1">
    <source>
        <dbReference type="EMBL" id="KAF2148512.1"/>
    </source>
</evidence>
<protein>
    <submittedName>
        <fullName evidence="1">Uncharacterized protein</fullName>
    </submittedName>
</protein>
<keyword evidence="2" id="KW-1185">Reference proteome</keyword>
<reference evidence="1" key="1">
    <citation type="journal article" date="2020" name="Stud. Mycol.">
        <title>101 Dothideomycetes genomes: a test case for predicting lifestyles and emergence of pathogens.</title>
        <authorList>
            <person name="Haridas S."/>
            <person name="Albert R."/>
            <person name="Binder M."/>
            <person name="Bloem J."/>
            <person name="Labutti K."/>
            <person name="Salamov A."/>
            <person name="Andreopoulos B."/>
            <person name="Baker S."/>
            <person name="Barry K."/>
            <person name="Bills G."/>
            <person name="Bluhm B."/>
            <person name="Cannon C."/>
            <person name="Castanera R."/>
            <person name="Culley D."/>
            <person name="Daum C."/>
            <person name="Ezra D."/>
            <person name="Gonzalez J."/>
            <person name="Henrissat B."/>
            <person name="Kuo A."/>
            <person name="Liang C."/>
            <person name="Lipzen A."/>
            <person name="Lutzoni F."/>
            <person name="Magnuson J."/>
            <person name="Mondo S."/>
            <person name="Nolan M."/>
            <person name="Ohm R."/>
            <person name="Pangilinan J."/>
            <person name="Park H.-J."/>
            <person name="Ramirez L."/>
            <person name="Alfaro M."/>
            <person name="Sun H."/>
            <person name="Tritt A."/>
            <person name="Yoshinaga Y."/>
            <person name="Zwiers L.-H."/>
            <person name="Turgeon B."/>
            <person name="Goodwin S."/>
            <person name="Spatafora J."/>
            <person name="Crous P."/>
            <person name="Grigoriev I."/>
        </authorList>
    </citation>
    <scope>NUCLEOTIDE SEQUENCE</scope>
    <source>
        <strain evidence="1">CBS 260.36</strain>
    </source>
</reference>
<comment type="caution">
    <text evidence="1">The sequence shown here is derived from an EMBL/GenBank/DDBJ whole genome shotgun (WGS) entry which is preliminary data.</text>
</comment>
<dbReference type="EMBL" id="ML996093">
    <property type="protein sequence ID" value="KAF2148512.1"/>
    <property type="molecule type" value="Genomic_DNA"/>
</dbReference>
<evidence type="ECO:0000313" key="2">
    <source>
        <dbReference type="Proteomes" id="UP000799439"/>
    </source>
</evidence>
<dbReference type="AlphaFoldDB" id="A0A9P4MD39"/>
<gene>
    <name evidence="1" type="ORF">K461DRAFT_282969</name>
</gene>
<organism evidence="1 2">
    <name type="scientific">Myriangium duriaei CBS 260.36</name>
    <dbReference type="NCBI Taxonomy" id="1168546"/>
    <lineage>
        <taxon>Eukaryota</taxon>
        <taxon>Fungi</taxon>
        <taxon>Dikarya</taxon>
        <taxon>Ascomycota</taxon>
        <taxon>Pezizomycotina</taxon>
        <taxon>Dothideomycetes</taxon>
        <taxon>Dothideomycetidae</taxon>
        <taxon>Myriangiales</taxon>
        <taxon>Myriangiaceae</taxon>
        <taxon>Myriangium</taxon>
    </lineage>
</organism>
<sequence>MFSTCQSQGKFKFETSGAAGDVILQKRSTEDVICKRRARDGSIQEYLEESSKDVAEMLKQHDEIKDFEIRIVSNVLKQDVALGLVERREEDLESDLDD</sequence>
<accession>A0A9P4MD39</accession>
<name>A0A9P4MD39_9PEZI</name>